<accession>T0QSF2</accession>
<evidence type="ECO:0000256" key="2">
    <source>
        <dbReference type="ARBA" id="ARBA00022803"/>
    </source>
</evidence>
<dbReference type="Proteomes" id="UP000030762">
    <property type="component" value="Unassembled WGS sequence"/>
</dbReference>
<dbReference type="VEuPathDB" id="FungiDB:SDRG_05224"/>
<dbReference type="InterPro" id="IPR011990">
    <property type="entry name" value="TPR-like_helical_dom_sf"/>
</dbReference>
<evidence type="ECO:0000313" key="3">
    <source>
        <dbReference type="EMBL" id="EQC37631.1"/>
    </source>
</evidence>
<keyword evidence="4" id="KW-1185">Reference proteome</keyword>
<dbReference type="RefSeq" id="XP_008609151.1">
    <property type="nucleotide sequence ID" value="XM_008610929.1"/>
</dbReference>
<dbReference type="InterPro" id="IPR019734">
    <property type="entry name" value="TPR_rpt"/>
</dbReference>
<dbReference type="eggNOG" id="KOG0548">
    <property type="taxonomic scope" value="Eukaryota"/>
</dbReference>
<dbReference type="AlphaFoldDB" id="T0QSF2"/>
<sequence length="266" mass="30494">MASNDLRAQGNDAFEAKRYDEAEALYAKAILQDPRQHALFGNRSAARFHLQKFDDALRDAEAAIALDPQWAKGYFRQGQALEALGHVRRAQTAYEHAAKLGSKTREVQAKIASTKKLADKIDREKTIRTRDEWTQVYAHLSDTKMRLGLLVLFWNQSSKPERFAFFMRFLELLAGASAPSRISKYSSNDMEPIPAVNYEELSIPTPWTTYFERLDLAKKAEMMQDMYLLATPSEQTTIVNDMKYLMHELSGRVQSNDRDDDDDNEM</sequence>
<dbReference type="SMART" id="SM00028">
    <property type="entry name" value="TPR"/>
    <property type="match status" value="3"/>
</dbReference>
<dbReference type="EMBL" id="JH767144">
    <property type="protein sequence ID" value="EQC37631.1"/>
    <property type="molecule type" value="Genomic_DNA"/>
</dbReference>
<dbReference type="Gene3D" id="1.25.40.10">
    <property type="entry name" value="Tetratricopeptide repeat domain"/>
    <property type="match status" value="1"/>
</dbReference>
<dbReference type="PANTHER" id="PTHR22904">
    <property type="entry name" value="TPR REPEAT CONTAINING PROTEIN"/>
    <property type="match status" value="1"/>
</dbReference>
<gene>
    <name evidence="3" type="ORF">SDRG_05224</name>
</gene>
<dbReference type="SUPFAM" id="SSF48452">
    <property type="entry name" value="TPR-like"/>
    <property type="match status" value="1"/>
</dbReference>
<proteinExistence type="predicted"/>
<keyword evidence="1" id="KW-0677">Repeat</keyword>
<protein>
    <submittedName>
        <fullName evidence="3">Uncharacterized protein</fullName>
    </submittedName>
</protein>
<dbReference type="OrthoDB" id="61240at2759"/>
<organism evidence="3 4">
    <name type="scientific">Saprolegnia diclina (strain VS20)</name>
    <dbReference type="NCBI Taxonomy" id="1156394"/>
    <lineage>
        <taxon>Eukaryota</taxon>
        <taxon>Sar</taxon>
        <taxon>Stramenopiles</taxon>
        <taxon>Oomycota</taxon>
        <taxon>Saprolegniomycetes</taxon>
        <taxon>Saprolegniales</taxon>
        <taxon>Saprolegniaceae</taxon>
        <taxon>Saprolegnia</taxon>
    </lineage>
</organism>
<dbReference type="GeneID" id="19945951"/>
<dbReference type="STRING" id="1156394.T0QSF2"/>
<keyword evidence="2" id="KW-0802">TPR repeat</keyword>
<evidence type="ECO:0000313" key="4">
    <source>
        <dbReference type="Proteomes" id="UP000030762"/>
    </source>
</evidence>
<dbReference type="PANTHER" id="PTHR22904:SF523">
    <property type="entry name" value="STRESS-INDUCED-PHOSPHOPROTEIN 1"/>
    <property type="match status" value="1"/>
</dbReference>
<evidence type="ECO:0000256" key="1">
    <source>
        <dbReference type="ARBA" id="ARBA00022737"/>
    </source>
</evidence>
<name>T0QSF2_SAPDV</name>
<dbReference type="GO" id="GO:0051879">
    <property type="term" value="F:Hsp90 protein binding"/>
    <property type="evidence" value="ECO:0007669"/>
    <property type="project" value="TreeGrafter"/>
</dbReference>
<reference evidence="3 4" key="1">
    <citation type="submission" date="2012-04" db="EMBL/GenBank/DDBJ databases">
        <title>The Genome Sequence of Saprolegnia declina VS20.</title>
        <authorList>
            <consortium name="The Broad Institute Genome Sequencing Platform"/>
            <person name="Russ C."/>
            <person name="Nusbaum C."/>
            <person name="Tyler B."/>
            <person name="van West P."/>
            <person name="Dieguez-Uribeondo J."/>
            <person name="de Bruijn I."/>
            <person name="Tripathy S."/>
            <person name="Jiang R."/>
            <person name="Young S.K."/>
            <person name="Zeng Q."/>
            <person name="Gargeya S."/>
            <person name="Fitzgerald M."/>
            <person name="Haas B."/>
            <person name="Abouelleil A."/>
            <person name="Alvarado L."/>
            <person name="Arachchi H.M."/>
            <person name="Berlin A."/>
            <person name="Chapman S.B."/>
            <person name="Goldberg J."/>
            <person name="Griggs A."/>
            <person name="Gujja S."/>
            <person name="Hansen M."/>
            <person name="Howarth C."/>
            <person name="Imamovic A."/>
            <person name="Larimer J."/>
            <person name="McCowen C."/>
            <person name="Montmayeur A."/>
            <person name="Murphy C."/>
            <person name="Neiman D."/>
            <person name="Pearson M."/>
            <person name="Priest M."/>
            <person name="Roberts A."/>
            <person name="Saif S."/>
            <person name="Shea T."/>
            <person name="Sisk P."/>
            <person name="Sykes S."/>
            <person name="Wortman J."/>
            <person name="Nusbaum C."/>
            <person name="Birren B."/>
        </authorList>
    </citation>
    <scope>NUCLEOTIDE SEQUENCE [LARGE SCALE GENOMIC DNA]</scope>
    <source>
        <strain evidence="3 4">VS20</strain>
    </source>
</reference>
<dbReference type="OMA" id="AQTAYEH"/>
<dbReference type="InParanoid" id="T0QSF2"/>